<feature type="compositionally biased region" description="Basic residues" evidence="1">
    <location>
        <begin position="292"/>
        <end position="302"/>
    </location>
</feature>
<name>A0ABR0LPT8_9PEZI</name>
<dbReference type="InterPro" id="IPR039970">
    <property type="entry name" value="TF_Grauzone"/>
</dbReference>
<dbReference type="PANTHER" id="PTHR23225:SF2">
    <property type="entry name" value="AT09679P-RELATED"/>
    <property type="match status" value="1"/>
</dbReference>
<reference evidence="2 3" key="1">
    <citation type="submission" date="2023-08" db="EMBL/GenBank/DDBJ databases">
        <title>Black Yeasts Isolated from many extreme environments.</title>
        <authorList>
            <person name="Coleine C."/>
            <person name="Stajich J.E."/>
            <person name="Selbmann L."/>
        </authorList>
    </citation>
    <scope>NUCLEOTIDE SEQUENCE [LARGE SCALE GENOMIC DNA]</scope>
    <source>
        <strain evidence="2 3">CCFEE 536</strain>
    </source>
</reference>
<gene>
    <name evidence="2" type="ORF">LTR16_002204</name>
</gene>
<dbReference type="PANTHER" id="PTHR23225">
    <property type="entry name" value="ZINC FINGER PROTEIN"/>
    <property type="match status" value="1"/>
</dbReference>
<dbReference type="EMBL" id="JAVRRA010016572">
    <property type="protein sequence ID" value="KAK5201572.1"/>
    <property type="molecule type" value="Genomic_DNA"/>
</dbReference>
<evidence type="ECO:0008006" key="4">
    <source>
        <dbReference type="Google" id="ProtNLM"/>
    </source>
</evidence>
<evidence type="ECO:0000313" key="2">
    <source>
        <dbReference type="EMBL" id="KAK5201572.1"/>
    </source>
</evidence>
<sequence>MEFLRPFDDLPQIELDQHGPLYSEYTWSSLGGGLDALHFYGDAFAMKRLDVVDTELLSTTNSTRELSSMQRFLQNPERPLFRPASPHQMRQHYLKIQPYEAESRWSKYPYRHPSPDGTTWSSSSGTSWSSCTADDRRLPHSSASLSQNYHGSAIMQDSYYSGSSPFMYSNETHSGGDSFIALRQIQQYPDEEPDDSEGYPCSDIRIESAACEQESIYFSGQTEVDVSHNSRDVVDEGLGESIRDAESVQPCSKEEEEEEDDPDYRPTSSSPALRRRKRQASQSSTGSPARVRAGKRSAHRHTSSASSRITKSSSASSYETQCSPASDRRAVTPATRPFPCPLAHPYGCTSSFGSKNEWKRHVSSQHMRLGFWRCDQCPESDSRPNDFNRKDLFIQHLRRMHCASLATVDSIARARPRRSPAAPSLSTKRSPSSSSPAPSDAMPDALLAAASARCYRRLRAPPPQSSCLFCDSTFSGAGSWDLRMEHVGRHLEADRKAGTAGVAGAEWRVDDVLAAWLEAEGLVVREGGGWRLGRGE</sequence>
<organism evidence="2 3">
    <name type="scientific">Cryomyces antarcticus</name>
    <dbReference type="NCBI Taxonomy" id="329879"/>
    <lineage>
        <taxon>Eukaryota</taxon>
        <taxon>Fungi</taxon>
        <taxon>Dikarya</taxon>
        <taxon>Ascomycota</taxon>
        <taxon>Pezizomycotina</taxon>
        <taxon>Dothideomycetes</taxon>
        <taxon>Dothideomycetes incertae sedis</taxon>
        <taxon>Cryomyces</taxon>
    </lineage>
</organism>
<evidence type="ECO:0000256" key="1">
    <source>
        <dbReference type="SAM" id="MobiDB-lite"/>
    </source>
</evidence>
<evidence type="ECO:0000313" key="3">
    <source>
        <dbReference type="Proteomes" id="UP001357485"/>
    </source>
</evidence>
<dbReference type="Gene3D" id="3.30.160.60">
    <property type="entry name" value="Classic Zinc Finger"/>
    <property type="match status" value="1"/>
</dbReference>
<feature type="compositionally biased region" description="Low complexity" evidence="1">
    <location>
        <begin position="303"/>
        <end position="317"/>
    </location>
</feature>
<proteinExistence type="predicted"/>
<protein>
    <recommendedName>
        <fullName evidence="4">C2H2-type domain-containing protein</fullName>
    </recommendedName>
</protein>
<feature type="region of interest" description="Disordered" evidence="1">
    <location>
        <begin position="413"/>
        <end position="442"/>
    </location>
</feature>
<accession>A0ABR0LPT8</accession>
<comment type="caution">
    <text evidence="2">The sequence shown here is derived from an EMBL/GenBank/DDBJ whole genome shotgun (WGS) entry which is preliminary data.</text>
</comment>
<keyword evidence="3" id="KW-1185">Reference proteome</keyword>
<feature type="compositionally biased region" description="Low complexity" evidence="1">
    <location>
        <begin position="419"/>
        <end position="442"/>
    </location>
</feature>
<dbReference type="Proteomes" id="UP001357485">
    <property type="component" value="Unassembled WGS sequence"/>
</dbReference>
<feature type="region of interest" description="Disordered" evidence="1">
    <location>
        <begin position="237"/>
        <end position="331"/>
    </location>
</feature>